<reference evidence="4" key="1">
    <citation type="submission" date="2016-11" db="EMBL/GenBank/DDBJ databases">
        <authorList>
            <person name="Varghese N."/>
            <person name="Submissions S."/>
        </authorList>
    </citation>
    <scope>NUCLEOTIDE SEQUENCE [LARGE SCALE GENOMIC DNA]</scope>
    <source>
        <strain evidence="4">DSM 18016</strain>
    </source>
</reference>
<accession>A0A1M6T3D1</accession>
<dbReference type="InterPro" id="IPR037291">
    <property type="entry name" value="DUF4139"/>
</dbReference>
<evidence type="ECO:0000313" key="4">
    <source>
        <dbReference type="Proteomes" id="UP000184498"/>
    </source>
</evidence>
<sequence length="532" mass="60504">MKRNLFFILFLIGFFSFAQKPIFVKSKVSGVSIYRTSAELQSSATFNIPAGPSEVVITNISEEIEEKSIQINSNNPNVAILSVQFSDDYKTNNLLDKTNPKVKSISDSLTILDNLIAKANVDFESQTKTLELLDKNQTLLVGSNSSSVAQLIQLTDYYKTKRTEISLSRAELQKSISKFSLKQSRLRNSLNENANKEENISDGVLVIKILSNSATNVKMDISYLAQNVSWQPFYEIKGNKISEPLNVLFKAKVRQDTGLDWKDVRLSLINGYATRNNNIPVLNPWFLNSYEKEKNYSSSQKRSYKSDTAKTMEIEEVVLVGAGFRINENQLNTSFDVDIPYNILSNNEDHFINLKQTKIPAIYKYVIVPKQSKDAFLIAKVKDFNQYNLIPGTANVIFENMYVGETNINPNQITDELDITLGNDKKISVVKQTVDDKSSSKMFSSYQEKTFTYDIIIRNNKKDTIDVEVKDQIPLSTDDAVKIELLQSDNAEYDKEKGYLTWNMKIPASETKKIRVSYKVRYPKDYSISNLN</sequence>
<dbReference type="Pfam" id="PF13598">
    <property type="entry name" value="DUF4139"/>
    <property type="match status" value="1"/>
</dbReference>
<dbReference type="Pfam" id="PF13600">
    <property type="entry name" value="DUF4140"/>
    <property type="match status" value="1"/>
</dbReference>
<dbReference type="InterPro" id="IPR011935">
    <property type="entry name" value="CHP02231"/>
</dbReference>
<dbReference type="OrthoDB" id="634585at2"/>
<dbReference type="PANTHER" id="PTHR31005">
    <property type="entry name" value="DUF4139 DOMAIN-CONTAINING PROTEIN"/>
    <property type="match status" value="1"/>
</dbReference>
<dbReference type="PANTHER" id="PTHR31005:SF8">
    <property type="entry name" value="DUF4139 DOMAIN-CONTAINING PROTEIN"/>
    <property type="match status" value="1"/>
</dbReference>
<dbReference type="EMBL" id="FRAM01000003">
    <property type="protein sequence ID" value="SHK51451.1"/>
    <property type="molecule type" value="Genomic_DNA"/>
</dbReference>
<dbReference type="InterPro" id="IPR025554">
    <property type="entry name" value="DUF4140"/>
</dbReference>
<protein>
    <recommendedName>
        <fullName evidence="5">Mucoidy inhibitor MuiA family protein</fullName>
    </recommendedName>
</protein>
<name>A0A1M6T3D1_9FLAO</name>
<feature type="domain" description="DUF4140" evidence="2">
    <location>
        <begin position="31"/>
        <end position="133"/>
    </location>
</feature>
<dbReference type="NCBIfam" id="TIGR02231">
    <property type="entry name" value="mucoidy inhibitor MuiA family protein"/>
    <property type="match status" value="1"/>
</dbReference>
<proteinExistence type="predicted"/>
<evidence type="ECO:0000259" key="2">
    <source>
        <dbReference type="Pfam" id="PF13600"/>
    </source>
</evidence>
<dbReference type="STRING" id="216903.SAMN05444371_2615"/>
<dbReference type="AlphaFoldDB" id="A0A1M6T3D1"/>
<evidence type="ECO:0008006" key="5">
    <source>
        <dbReference type="Google" id="ProtNLM"/>
    </source>
</evidence>
<keyword evidence="4" id="KW-1185">Reference proteome</keyword>
<dbReference type="RefSeq" id="WP_072998774.1">
    <property type="nucleotide sequence ID" value="NZ_FRAM01000003.1"/>
</dbReference>
<evidence type="ECO:0000313" key="3">
    <source>
        <dbReference type="EMBL" id="SHK51451.1"/>
    </source>
</evidence>
<dbReference type="Proteomes" id="UP000184498">
    <property type="component" value="Unassembled WGS sequence"/>
</dbReference>
<evidence type="ECO:0000259" key="1">
    <source>
        <dbReference type="Pfam" id="PF13598"/>
    </source>
</evidence>
<gene>
    <name evidence="3" type="ORF">SAMN05444371_2615</name>
</gene>
<feature type="domain" description="DUF4139" evidence="1">
    <location>
        <begin position="220"/>
        <end position="524"/>
    </location>
</feature>
<organism evidence="3 4">
    <name type="scientific">Epilithonimonas mollis</name>
    <dbReference type="NCBI Taxonomy" id="216903"/>
    <lineage>
        <taxon>Bacteria</taxon>
        <taxon>Pseudomonadati</taxon>
        <taxon>Bacteroidota</taxon>
        <taxon>Flavobacteriia</taxon>
        <taxon>Flavobacteriales</taxon>
        <taxon>Weeksellaceae</taxon>
        <taxon>Chryseobacterium group</taxon>
        <taxon>Epilithonimonas</taxon>
    </lineage>
</organism>